<name>L0HDY2_METFS</name>
<dbReference type="KEGG" id="mfo:Metfor_1154"/>
<dbReference type="eggNOG" id="arCOG03940">
    <property type="taxonomic scope" value="Archaea"/>
</dbReference>
<proteinExistence type="predicted"/>
<gene>
    <name evidence="1" type="ordered locus">Metfor_1154</name>
</gene>
<dbReference type="HOGENOM" id="CLU_2420024_0_0_2"/>
<dbReference type="InParanoid" id="L0HDY2"/>
<dbReference type="STRING" id="593750.Metfor_1154"/>
<dbReference type="Proteomes" id="UP000010824">
    <property type="component" value="Chromosome"/>
</dbReference>
<protein>
    <submittedName>
        <fullName evidence="1">Uncharacterized protein</fullName>
    </submittedName>
</protein>
<dbReference type="EMBL" id="CP003167">
    <property type="protein sequence ID" value="AGB02200.1"/>
    <property type="molecule type" value="Genomic_DNA"/>
</dbReference>
<evidence type="ECO:0000313" key="2">
    <source>
        <dbReference type="Proteomes" id="UP000010824"/>
    </source>
</evidence>
<sequence length="91" mass="10534">MTKNSTPLTEKVLVSMDTKQALMSIREPGERYGDVIGRVLQERKRHDFIAHLDRIAKEEDFVPLDSDPEYAALKKEMHRESKHRQTSAAVR</sequence>
<dbReference type="RefSeq" id="WP_015285164.1">
    <property type="nucleotide sequence ID" value="NC_019943.1"/>
</dbReference>
<dbReference type="AlphaFoldDB" id="L0HDY2"/>
<dbReference type="GeneID" id="14310467"/>
<keyword evidence="2" id="KW-1185">Reference proteome</keyword>
<organism evidence="1 2">
    <name type="scientific">Methanoregula formicica (strain DSM 22288 / NBRC 105244 / SMSP)</name>
    <dbReference type="NCBI Taxonomy" id="593750"/>
    <lineage>
        <taxon>Archaea</taxon>
        <taxon>Methanobacteriati</taxon>
        <taxon>Methanobacteriota</taxon>
        <taxon>Stenosarchaea group</taxon>
        <taxon>Methanomicrobia</taxon>
        <taxon>Methanomicrobiales</taxon>
        <taxon>Methanoregulaceae</taxon>
        <taxon>Methanoregula</taxon>
    </lineage>
</organism>
<evidence type="ECO:0000313" key="1">
    <source>
        <dbReference type="EMBL" id="AGB02200.1"/>
    </source>
</evidence>
<reference evidence="1 2" key="2">
    <citation type="journal article" date="2014" name="Genome Announc.">
        <title>Complete Genome Sequence of Methanoregula formicica SMSPT, a Mesophilic Hydrogenotrophic Methanogen Isolated from a Methanogenic Upflow Anaerobic Sludge Blanket Reactor.</title>
        <authorList>
            <person name="Yamamoto K."/>
            <person name="Tamaki H."/>
            <person name="Cadillo-Quiroz H."/>
            <person name="Imachi H."/>
            <person name="Kyrpides N."/>
            <person name="Woyke T."/>
            <person name="Goodwin L."/>
            <person name="Zinder S.H."/>
            <person name="Kamagata Y."/>
            <person name="Liu W.T."/>
        </authorList>
    </citation>
    <scope>NUCLEOTIDE SEQUENCE [LARGE SCALE GENOMIC DNA]</scope>
    <source>
        <strain evidence="2">DSM 22288 / NBRC 105244 / SMSP</strain>
    </source>
</reference>
<accession>L0HDY2</accession>
<reference evidence="2" key="1">
    <citation type="submission" date="2011-12" db="EMBL/GenBank/DDBJ databases">
        <title>Complete sequence of Methanoregula formicicum SMSP.</title>
        <authorList>
            <person name="Lucas S."/>
            <person name="Han J."/>
            <person name="Lapidus A."/>
            <person name="Cheng J.-F."/>
            <person name="Goodwin L."/>
            <person name="Pitluck S."/>
            <person name="Peters L."/>
            <person name="Ovchinnikova G."/>
            <person name="Teshima H."/>
            <person name="Detter J.C."/>
            <person name="Han C."/>
            <person name="Tapia R."/>
            <person name="Land M."/>
            <person name="Hauser L."/>
            <person name="Kyrpides N."/>
            <person name="Ivanova N."/>
            <person name="Pagani I."/>
            <person name="Imachi H."/>
            <person name="Tamaki H."/>
            <person name="Sekiguchi Y."/>
            <person name="Kamagata Y."/>
            <person name="Cadillo-Quiroz H."/>
            <person name="Zinder S."/>
            <person name="Liu W.-T."/>
            <person name="Woyke T."/>
        </authorList>
    </citation>
    <scope>NUCLEOTIDE SEQUENCE [LARGE SCALE GENOMIC DNA]</scope>
    <source>
        <strain evidence="2">DSM 22288 / NBRC 105244 / SMSP</strain>
    </source>
</reference>